<sequence>MAHRWQGSGSDLKLWRKLQDQNPLGGRSSGIDYKYLKVLQPLDFDSVSGSTYKGEKEAYEFNYSYAHNRNHPIWWVEFPVASAMAAIVPIYGMNSNGPNRRLHSTETISRHTHLPTS</sequence>
<dbReference type="Proteomes" id="UP000775213">
    <property type="component" value="Unassembled WGS sequence"/>
</dbReference>
<comment type="caution">
    <text evidence="2">The sequence shown here is derived from an EMBL/GenBank/DDBJ whole genome shotgun (WGS) entry which is preliminary data.</text>
</comment>
<dbReference type="AlphaFoldDB" id="A0AAV7FK38"/>
<evidence type="ECO:0000256" key="1">
    <source>
        <dbReference type="SAM" id="MobiDB-lite"/>
    </source>
</evidence>
<keyword evidence="3" id="KW-1185">Reference proteome</keyword>
<dbReference type="EMBL" id="JAGFBR010000019">
    <property type="protein sequence ID" value="KAH0448605.1"/>
    <property type="molecule type" value="Genomic_DNA"/>
</dbReference>
<accession>A0AAV7FK38</accession>
<reference evidence="2 3" key="1">
    <citation type="journal article" date="2021" name="Hortic Res">
        <title>Chromosome-scale assembly of the Dendrobium chrysotoxum genome enhances the understanding of orchid evolution.</title>
        <authorList>
            <person name="Zhang Y."/>
            <person name="Zhang G.Q."/>
            <person name="Zhang D."/>
            <person name="Liu X.D."/>
            <person name="Xu X.Y."/>
            <person name="Sun W.H."/>
            <person name="Yu X."/>
            <person name="Zhu X."/>
            <person name="Wang Z.W."/>
            <person name="Zhao X."/>
            <person name="Zhong W.Y."/>
            <person name="Chen H."/>
            <person name="Yin W.L."/>
            <person name="Huang T."/>
            <person name="Niu S.C."/>
            <person name="Liu Z.J."/>
        </authorList>
    </citation>
    <scope>NUCLEOTIDE SEQUENCE [LARGE SCALE GENOMIC DNA]</scope>
    <source>
        <strain evidence="2">Lindl</strain>
    </source>
</reference>
<gene>
    <name evidence="2" type="ORF">IEQ34_022405</name>
</gene>
<feature type="region of interest" description="Disordered" evidence="1">
    <location>
        <begin position="95"/>
        <end position="117"/>
    </location>
</feature>
<evidence type="ECO:0000313" key="3">
    <source>
        <dbReference type="Proteomes" id="UP000775213"/>
    </source>
</evidence>
<name>A0AAV7FK38_DENCH</name>
<protein>
    <submittedName>
        <fullName evidence="2">Uncharacterized protein</fullName>
    </submittedName>
</protein>
<proteinExistence type="predicted"/>
<evidence type="ECO:0000313" key="2">
    <source>
        <dbReference type="EMBL" id="KAH0448605.1"/>
    </source>
</evidence>
<organism evidence="2 3">
    <name type="scientific">Dendrobium chrysotoxum</name>
    <name type="common">Orchid</name>
    <dbReference type="NCBI Taxonomy" id="161865"/>
    <lineage>
        <taxon>Eukaryota</taxon>
        <taxon>Viridiplantae</taxon>
        <taxon>Streptophyta</taxon>
        <taxon>Embryophyta</taxon>
        <taxon>Tracheophyta</taxon>
        <taxon>Spermatophyta</taxon>
        <taxon>Magnoliopsida</taxon>
        <taxon>Liliopsida</taxon>
        <taxon>Asparagales</taxon>
        <taxon>Orchidaceae</taxon>
        <taxon>Epidendroideae</taxon>
        <taxon>Malaxideae</taxon>
        <taxon>Dendrobiinae</taxon>
        <taxon>Dendrobium</taxon>
    </lineage>
</organism>